<evidence type="ECO:0000259" key="8">
    <source>
        <dbReference type="Pfam" id="PF01385"/>
    </source>
</evidence>
<keyword evidence="5" id="KW-0862">Zinc</keyword>
<feature type="domain" description="Cas12f1-like TNB" evidence="9">
    <location>
        <begin position="310"/>
        <end position="379"/>
    </location>
</feature>
<comment type="similarity">
    <text evidence="1">In the C-terminal section; belongs to the transposase 35 family.</text>
</comment>
<keyword evidence="3" id="KW-0815">Transposition</keyword>
<feature type="domain" description="Probable transposase IS891/IS1136/IS1341" evidence="8">
    <location>
        <begin position="193"/>
        <end position="297"/>
    </location>
</feature>
<name>A0ABN3F7V1_9ACTN</name>
<evidence type="ECO:0000256" key="3">
    <source>
        <dbReference type="ARBA" id="ARBA00022578"/>
    </source>
</evidence>
<dbReference type="Pfam" id="PF01385">
    <property type="entry name" value="OrfB_IS605"/>
    <property type="match status" value="1"/>
</dbReference>
<keyword evidence="6" id="KW-0238">DNA-binding</keyword>
<dbReference type="InterPro" id="IPR001959">
    <property type="entry name" value="Transposase"/>
</dbReference>
<dbReference type="Proteomes" id="UP001501584">
    <property type="component" value="Unassembled WGS sequence"/>
</dbReference>
<comment type="caution">
    <text evidence="11">The sequence shown here is derived from an EMBL/GenBank/DDBJ whole genome shotgun (WGS) entry which is preliminary data.</text>
</comment>
<evidence type="ECO:0000256" key="5">
    <source>
        <dbReference type="ARBA" id="ARBA00022833"/>
    </source>
</evidence>
<keyword evidence="11" id="KW-0378">Hydrolase</keyword>
<protein>
    <submittedName>
        <fullName evidence="11">RNA-guided endonuclease TnpB family protein</fullName>
    </submittedName>
</protein>
<dbReference type="PANTHER" id="PTHR30405:SF25">
    <property type="entry name" value="RNA-GUIDED DNA ENDONUCLEASE INSQ-RELATED"/>
    <property type="match status" value="1"/>
</dbReference>
<keyword evidence="11" id="KW-0540">Nuclease</keyword>
<sequence>MSYSWLMVSIVQLRYTYRVYPTAPQRSALARTFGCVRTVFNDAVAARRRAYAEGLPFPSTAQLDKLLITAAKRTPERAWLAEVSTVPLQQALRDCHAAYRNFFDSLKGKRVGAKAGPPKFKLRSNRQAARFTRNGFSLRANGRLYLAKIGDLRVAWSRGLAAEPTSVTIIKTSTGKYFASFVIALEDDAQRLEPIAGPEAETGIDLGLKDFAVVRGGKVIENPRFFKRMERQLQKAQRQLSRKRKGSANRAKARVKVAKIHERTRNMREDWLHKQVMTLVGENQALFVEDLCVKGLLRGRAAKSVHDAAWSSFLSKLESKAARAGRNFVRVDRFFPSTQMCSACGALTGPAGLSDLGIRAWACECGATHDRDANAEINIRREGQRLAAATLP</sequence>
<dbReference type="InterPro" id="IPR051399">
    <property type="entry name" value="RNA-guided_DNA_endo/Transpos"/>
</dbReference>
<dbReference type="PANTHER" id="PTHR30405">
    <property type="entry name" value="TRANSPOSASE"/>
    <property type="match status" value="1"/>
</dbReference>
<feature type="domain" description="Transposase putative helix-turn-helix" evidence="10">
    <location>
        <begin position="7"/>
        <end position="54"/>
    </location>
</feature>
<evidence type="ECO:0000313" key="11">
    <source>
        <dbReference type="EMBL" id="GAA2320985.1"/>
    </source>
</evidence>
<keyword evidence="4" id="KW-0479">Metal-binding</keyword>
<dbReference type="InterPro" id="IPR021027">
    <property type="entry name" value="Transposase_put_HTH"/>
</dbReference>
<dbReference type="GO" id="GO:0004519">
    <property type="term" value="F:endonuclease activity"/>
    <property type="evidence" value="ECO:0007669"/>
    <property type="project" value="UniProtKB-KW"/>
</dbReference>
<dbReference type="Pfam" id="PF07282">
    <property type="entry name" value="Cas12f1-like_TNB"/>
    <property type="match status" value="1"/>
</dbReference>
<gene>
    <name evidence="11" type="ORF">GCM10010403_08420</name>
</gene>
<dbReference type="EMBL" id="BAAASX010000001">
    <property type="protein sequence ID" value="GAA2320985.1"/>
    <property type="molecule type" value="Genomic_DNA"/>
</dbReference>
<evidence type="ECO:0000256" key="4">
    <source>
        <dbReference type="ARBA" id="ARBA00022723"/>
    </source>
</evidence>
<proteinExistence type="inferred from homology"/>
<reference evidence="11 12" key="1">
    <citation type="journal article" date="2019" name="Int. J. Syst. Evol. Microbiol.">
        <title>The Global Catalogue of Microorganisms (GCM) 10K type strain sequencing project: providing services to taxonomists for standard genome sequencing and annotation.</title>
        <authorList>
            <consortium name="The Broad Institute Genomics Platform"/>
            <consortium name="The Broad Institute Genome Sequencing Center for Infectious Disease"/>
            <person name="Wu L."/>
            <person name="Ma J."/>
        </authorList>
    </citation>
    <scope>NUCLEOTIDE SEQUENCE [LARGE SCALE GENOMIC DNA]</scope>
    <source>
        <strain evidence="11 12">JCM 6238</strain>
    </source>
</reference>
<evidence type="ECO:0000259" key="10">
    <source>
        <dbReference type="Pfam" id="PF12323"/>
    </source>
</evidence>
<evidence type="ECO:0000313" key="12">
    <source>
        <dbReference type="Proteomes" id="UP001501584"/>
    </source>
</evidence>
<accession>A0ABN3F7V1</accession>
<dbReference type="InterPro" id="IPR010095">
    <property type="entry name" value="Cas12f1-like_TNB"/>
</dbReference>
<dbReference type="NCBIfam" id="TIGR01766">
    <property type="entry name" value="IS200/IS605 family accessory protein TnpB-like domain"/>
    <property type="match status" value="1"/>
</dbReference>
<keyword evidence="11" id="KW-0255">Endonuclease</keyword>
<comment type="similarity">
    <text evidence="2">In the N-terminal section; belongs to the transposase 2 family.</text>
</comment>
<evidence type="ECO:0000256" key="1">
    <source>
        <dbReference type="ARBA" id="ARBA00008761"/>
    </source>
</evidence>
<dbReference type="Pfam" id="PF12323">
    <property type="entry name" value="HTH_OrfB_IS605"/>
    <property type="match status" value="1"/>
</dbReference>
<evidence type="ECO:0000256" key="2">
    <source>
        <dbReference type="ARBA" id="ARBA00011044"/>
    </source>
</evidence>
<evidence type="ECO:0000256" key="7">
    <source>
        <dbReference type="ARBA" id="ARBA00023172"/>
    </source>
</evidence>
<dbReference type="NCBIfam" id="NF040570">
    <property type="entry name" value="guided_TnpB"/>
    <property type="match status" value="1"/>
</dbReference>
<keyword evidence="12" id="KW-1185">Reference proteome</keyword>
<evidence type="ECO:0000256" key="6">
    <source>
        <dbReference type="ARBA" id="ARBA00023125"/>
    </source>
</evidence>
<evidence type="ECO:0000259" key="9">
    <source>
        <dbReference type="Pfam" id="PF07282"/>
    </source>
</evidence>
<organism evidence="11 12">
    <name type="scientific">Glycomyces rutgersensis</name>
    <dbReference type="NCBI Taxonomy" id="58115"/>
    <lineage>
        <taxon>Bacteria</taxon>
        <taxon>Bacillati</taxon>
        <taxon>Actinomycetota</taxon>
        <taxon>Actinomycetes</taxon>
        <taxon>Glycomycetales</taxon>
        <taxon>Glycomycetaceae</taxon>
        <taxon>Glycomyces</taxon>
    </lineage>
</organism>
<keyword evidence="7" id="KW-0233">DNA recombination</keyword>